<proteinExistence type="inferred from homology"/>
<accession>A0A4R2R3K4</accession>
<dbReference type="GO" id="GO:0003677">
    <property type="term" value="F:DNA binding"/>
    <property type="evidence" value="ECO:0007669"/>
    <property type="project" value="UniProtKB-UniRule"/>
</dbReference>
<dbReference type="PANTHER" id="PTHR47691">
    <property type="entry name" value="REGULATOR-RELATED"/>
    <property type="match status" value="1"/>
</dbReference>
<dbReference type="InterPro" id="IPR027417">
    <property type="entry name" value="P-loop_NTPase"/>
</dbReference>
<feature type="DNA-binding region" description="OmpR/PhoB-type" evidence="3">
    <location>
        <begin position="1"/>
        <end position="96"/>
    </location>
</feature>
<dbReference type="AlphaFoldDB" id="A0A4R2R3K4"/>
<dbReference type="Proteomes" id="UP000294911">
    <property type="component" value="Unassembled WGS sequence"/>
</dbReference>
<dbReference type="SMART" id="SM01043">
    <property type="entry name" value="BTAD"/>
    <property type="match status" value="1"/>
</dbReference>
<keyword evidence="2 3" id="KW-0238">DNA-binding</keyword>
<dbReference type="Pfam" id="PF25872">
    <property type="entry name" value="HTH_77"/>
    <property type="match status" value="1"/>
</dbReference>
<dbReference type="RefSeq" id="WP_207894368.1">
    <property type="nucleotide sequence ID" value="NZ_SLXQ01000001.1"/>
</dbReference>
<dbReference type="SUPFAM" id="SSF46894">
    <property type="entry name" value="C-terminal effector domain of the bipartite response regulators"/>
    <property type="match status" value="1"/>
</dbReference>
<gene>
    <name evidence="5" type="ORF">EV191_101387</name>
</gene>
<evidence type="ECO:0000313" key="6">
    <source>
        <dbReference type="Proteomes" id="UP000294911"/>
    </source>
</evidence>
<reference evidence="5 6" key="1">
    <citation type="submission" date="2019-03" db="EMBL/GenBank/DDBJ databases">
        <title>Genomic Encyclopedia of Type Strains, Phase IV (KMG-IV): sequencing the most valuable type-strain genomes for metagenomic binning, comparative biology and taxonomic classification.</title>
        <authorList>
            <person name="Goeker M."/>
        </authorList>
    </citation>
    <scope>NUCLEOTIDE SEQUENCE [LARGE SCALE GENOMIC DNA]</scope>
    <source>
        <strain evidence="5 6">DSM 45765</strain>
    </source>
</reference>
<dbReference type="InterPro" id="IPR036388">
    <property type="entry name" value="WH-like_DNA-bd_sf"/>
</dbReference>
<protein>
    <submittedName>
        <fullName evidence="5">Putative ATPase</fullName>
    </submittedName>
</protein>
<dbReference type="PROSITE" id="PS51755">
    <property type="entry name" value="OMPR_PHOB"/>
    <property type="match status" value="1"/>
</dbReference>
<dbReference type="InterPro" id="IPR005158">
    <property type="entry name" value="BTAD"/>
</dbReference>
<evidence type="ECO:0000259" key="4">
    <source>
        <dbReference type="PROSITE" id="PS51755"/>
    </source>
</evidence>
<dbReference type="InterPro" id="IPR058852">
    <property type="entry name" value="HTH_77"/>
</dbReference>
<evidence type="ECO:0000256" key="3">
    <source>
        <dbReference type="PROSITE-ProRule" id="PRU01091"/>
    </source>
</evidence>
<dbReference type="InterPro" id="IPR016032">
    <property type="entry name" value="Sig_transdc_resp-reg_C-effctor"/>
</dbReference>
<dbReference type="CDD" id="cd15831">
    <property type="entry name" value="BTAD"/>
    <property type="match status" value="1"/>
</dbReference>
<comment type="caution">
    <text evidence="5">The sequence shown here is derived from an EMBL/GenBank/DDBJ whole genome shotgun (WGS) entry which is preliminary data.</text>
</comment>
<dbReference type="EMBL" id="SLXQ01000001">
    <property type="protein sequence ID" value="TCP56444.1"/>
    <property type="molecule type" value="Genomic_DNA"/>
</dbReference>
<dbReference type="Gene3D" id="1.10.10.10">
    <property type="entry name" value="Winged helix-like DNA-binding domain superfamily/Winged helix DNA-binding domain"/>
    <property type="match status" value="1"/>
</dbReference>
<dbReference type="Pfam" id="PF00486">
    <property type="entry name" value="Trans_reg_C"/>
    <property type="match status" value="1"/>
</dbReference>
<name>A0A4R2R3K4_9PSEU</name>
<evidence type="ECO:0000313" key="5">
    <source>
        <dbReference type="EMBL" id="TCP56444.1"/>
    </source>
</evidence>
<evidence type="ECO:0000256" key="1">
    <source>
        <dbReference type="ARBA" id="ARBA00005820"/>
    </source>
</evidence>
<dbReference type="PRINTS" id="PR00364">
    <property type="entry name" value="DISEASERSIST"/>
</dbReference>
<dbReference type="PANTHER" id="PTHR47691:SF3">
    <property type="entry name" value="HTH-TYPE TRANSCRIPTIONAL REGULATOR RV0890C-RELATED"/>
    <property type="match status" value="1"/>
</dbReference>
<dbReference type="InterPro" id="IPR001867">
    <property type="entry name" value="OmpR/PhoB-type_DNA-bd"/>
</dbReference>
<comment type="similarity">
    <text evidence="1">Belongs to the AfsR/DnrI/RedD regulatory family.</text>
</comment>
<evidence type="ECO:0000256" key="2">
    <source>
        <dbReference type="ARBA" id="ARBA00023125"/>
    </source>
</evidence>
<dbReference type="GO" id="GO:0000160">
    <property type="term" value="P:phosphorelay signal transduction system"/>
    <property type="evidence" value="ECO:0007669"/>
    <property type="project" value="InterPro"/>
</dbReference>
<sequence>MRFGVLGPLLVQAADGTEIRVPEAKVRLLLANLLAHAGQPISSERLVESLWGAHPPGNPANTLQTKISQLRRALRAADPDGGELLTYQASGYLLRVSDGALDSRHFRMLVQRANTLEDPADRAARLAEALALWRGPAFAEFAEEPFAITAVRALTEERLAAIEAHAEARLALGEPEAVLAELAELVSQHPERERARALQLRALYRAGRQREALDGYTAIREHLAERFGLEPGPELAELHQAMLRQDPALTPVRRRTELPAPLTELIGRESAVERVATEFAGSRLVTLTGPGGVGKTRLAIAVAERLADRMRDGVRLVELAGLDRQARQVTPRHGTVESTADDWLADVLATALGIRQDGHSGSPLDLVANTLRDQQLLLVLDNCEQLVSSVATVTQRLLAAAPGLRILATSRETLQITGEVRWPVPPLELPARDGAEPAVIRESSAVRLFTARATAAVPGFALDAGNAATVAAICRKLDGLPLALELAASKVRVLTVDELLDRLQDRFAVLASGPRGAPSRQRTLRAMIDWSWELLTEAERAVLRRLAIHTEGSDLAAAETLCADEDLRPGEVLGQLDRLVDRSLVIAEAKRGGTRYRLLESVAAYALDRLREADEFDTSLRRHREYYLAVAERAAPLLTGPEQRDWLRVLDAESGNLGAALESASHAGAHAVTARLVRALTWYWFLRGRHGEARRWLAEVVARAAEPSALADATVWLAGFDLLHSQRVDEGAFTAVERIADPVLRMHADWFAGYAFSTIGELRGAARHTERALDLARRLNDKWTLAAACSDKANQELGQGRLAEAEASATTSERLFAELADGWGQLQASFILGALAEIAGDYPRAARLHDAGLRLAERLRLWPEVSYQLCWLGRVALLRGEYAAARDYHERAVRVGTECGFQPGVYFARTGLALGARREGDLDTAERHLRALVDWHRRDELPGTSALAFVELGFVAEQRGDPEQAAQWQLAAYELASESPDPRALALTLEGLAGARALAGAAAEAARLLGAAASLRSAAGAPLPAAERMDVDRISAAAAGVLGAATFDAEFAAGAGQPPAELVRPHDS</sequence>
<dbReference type="SUPFAM" id="SSF52540">
    <property type="entry name" value="P-loop containing nucleoside triphosphate hydrolases"/>
    <property type="match status" value="1"/>
</dbReference>
<dbReference type="InterPro" id="IPR011990">
    <property type="entry name" value="TPR-like_helical_dom_sf"/>
</dbReference>
<keyword evidence="6" id="KW-1185">Reference proteome</keyword>
<feature type="domain" description="OmpR/PhoB-type" evidence="4">
    <location>
        <begin position="1"/>
        <end position="96"/>
    </location>
</feature>
<dbReference type="SMART" id="SM00862">
    <property type="entry name" value="Trans_reg_C"/>
    <property type="match status" value="1"/>
</dbReference>
<dbReference type="GO" id="GO:0006355">
    <property type="term" value="P:regulation of DNA-templated transcription"/>
    <property type="evidence" value="ECO:0007669"/>
    <property type="project" value="InterPro"/>
</dbReference>
<organism evidence="5 6">
    <name type="scientific">Tamaricihabitans halophyticus</name>
    <dbReference type="NCBI Taxonomy" id="1262583"/>
    <lineage>
        <taxon>Bacteria</taxon>
        <taxon>Bacillati</taxon>
        <taxon>Actinomycetota</taxon>
        <taxon>Actinomycetes</taxon>
        <taxon>Pseudonocardiales</taxon>
        <taxon>Pseudonocardiaceae</taxon>
        <taxon>Tamaricihabitans</taxon>
    </lineage>
</organism>
<dbReference type="InterPro" id="IPR019734">
    <property type="entry name" value="TPR_rpt"/>
</dbReference>
<dbReference type="SMART" id="SM00028">
    <property type="entry name" value="TPR"/>
    <property type="match status" value="4"/>
</dbReference>
<dbReference type="Gene3D" id="1.25.40.10">
    <property type="entry name" value="Tetratricopeptide repeat domain"/>
    <property type="match status" value="2"/>
</dbReference>
<dbReference type="Gene3D" id="3.40.50.300">
    <property type="entry name" value="P-loop containing nucleotide triphosphate hydrolases"/>
    <property type="match status" value="1"/>
</dbReference>
<dbReference type="Pfam" id="PF03704">
    <property type="entry name" value="BTAD"/>
    <property type="match status" value="1"/>
</dbReference>
<dbReference type="SUPFAM" id="SSF48452">
    <property type="entry name" value="TPR-like"/>
    <property type="match status" value="3"/>
</dbReference>